<sequence length="389" mass="40942">MSTRLEHVVVVGAGAAGLTTVDTLRREGFPGRITVVGAEPHRPYDRPPLSKQILSGQWEPDRLALRPDEDFAALDAEWLLGTPAAALDVTGRKVTLADGRVLGYDGLVIATGVSPRRLPVGHDLDGVHVLHTVDDALALRTALGVGTRLVVVGAGFLGCETAAVASELGLEVTLVDPQLAPMTRQLGPDVAALIADLHIRHGVQLRTGTGVVGFAADGGRVTGVDLDDGTRQPADAVMVAIGSRPVTGWLADSGLSVGDGVDCDQDCQAAPGVVVAGDVANRLEPGTGRRVRVEHRMNATEQGTTAARSLLGRESRPPGVPYFWTDQYDAKVQVYGHPEPAARFTVDSGDPATNRFTAVYQRDGQIVAGLAWNSPREGRALRQRVLDGA</sequence>
<dbReference type="KEGG" id="acab:QRX50_35355"/>
<keyword evidence="8" id="KW-1185">Reference proteome</keyword>
<feature type="domain" description="Reductase C-terminal" evidence="6">
    <location>
        <begin position="322"/>
        <end position="383"/>
    </location>
</feature>
<keyword evidence="4 7" id="KW-0560">Oxidoreductase</keyword>
<dbReference type="PRINTS" id="PR00411">
    <property type="entry name" value="PNDRDTASEI"/>
</dbReference>
<evidence type="ECO:0000256" key="4">
    <source>
        <dbReference type="ARBA" id="ARBA00023002"/>
    </source>
</evidence>
<reference evidence="7 8" key="1">
    <citation type="submission" date="2023-06" db="EMBL/GenBank/DDBJ databases">
        <authorList>
            <person name="Oyuntsetseg B."/>
            <person name="Kim S.B."/>
        </authorList>
    </citation>
    <scope>NUCLEOTIDE SEQUENCE [LARGE SCALE GENOMIC DNA]</scope>
    <source>
        <strain evidence="7 8">2-15</strain>
    </source>
</reference>
<dbReference type="InterPro" id="IPR028202">
    <property type="entry name" value="Reductase_C"/>
</dbReference>
<evidence type="ECO:0000313" key="8">
    <source>
        <dbReference type="Proteomes" id="UP001236014"/>
    </source>
</evidence>
<dbReference type="SUPFAM" id="SSF51905">
    <property type="entry name" value="FAD/NAD(P)-binding domain"/>
    <property type="match status" value="2"/>
</dbReference>
<keyword evidence="3" id="KW-0274">FAD</keyword>
<dbReference type="PRINTS" id="PR00368">
    <property type="entry name" value="FADPNR"/>
</dbReference>
<feature type="domain" description="FAD/NAD(P)-binding" evidence="5">
    <location>
        <begin position="7"/>
        <end position="303"/>
    </location>
</feature>
<evidence type="ECO:0000256" key="3">
    <source>
        <dbReference type="ARBA" id="ARBA00022827"/>
    </source>
</evidence>
<proteinExistence type="predicted"/>
<gene>
    <name evidence="7" type="ORF">QRX50_35355</name>
</gene>
<keyword evidence="2" id="KW-0285">Flavoprotein</keyword>
<dbReference type="GO" id="GO:0016651">
    <property type="term" value="F:oxidoreductase activity, acting on NAD(P)H"/>
    <property type="evidence" value="ECO:0007669"/>
    <property type="project" value="TreeGrafter"/>
</dbReference>
<organism evidence="7 8">
    <name type="scientific">Amycolatopsis carbonis</name>
    <dbReference type="NCBI Taxonomy" id="715471"/>
    <lineage>
        <taxon>Bacteria</taxon>
        <taxon>Bacillati</taxon>
        <taxon>Actinomycetota</taxon>
        <taxon>Actinomycetes</taxon>
        <taxon>Pseudonocardiales</taxon>
        <taxon>Pseudonocardiaceae</taxon>
        <taxon>Amycolatopsis</taxon>
    </lineage>
</organism>
<evidence type="ECO:0000259" key="5">
    <source>
        <dbReference type="Pfam" id="PF07992"/>
    </source>
</evidence>
<dbReference type="EMBL" id="CP127294">
    <property type="protein sequence ID" value="WIX76695.1"/>
    <property type="molecule type" value="Genomic_DNA"/>
</dbReference>
<dbReference type="PANTHER" id="PTHR43557:SF2">
    <property type="entry name" value="RIESKE DOMAIN-CONTAINING PROTEIN-RELATED"/>
    <property type="match status" value="1"/>
</dbReference>
<dbReference type="EC" id="1.-.-.-" evidence="7"/>
<dbReference type="GO" id="GO:0005737">
    <property type="term" value="C:cytoplasm"/>
    <property type="evidence" value="ECO:0007669"/>
    <property type="project" value="TreeGrafter"/>
</dbReference>
<dbReference type="Pfam" id="PF14759">
    <property type="entry name" value="Reductase_C"/>
    <property type="match status" value="1"/>
</dbReference>
<dbReference type="InterPro" id="IPR036188">
    <property type="entry name" value="FAD/NAD-bd_sf"/>
</dbReference>
<protein>
    <submittedName>
        <fullName evidence="7">FAD/NAD(P)-binding oxidoreductase</fullName>
        <ecNumber evidence="7">1.-.-.-</ecNumber>
    </submittedName>
</protein>
<dbReference type="AlphaFoldDB" id="A0A9Y2ICR4"/>
<evidence type="ECO:0000259" key="6">
    <source>
        <dbReference type="Pfam" id="PF14759"/>
    </source>
</evidence>
<dbReference type="RefSeq" id="WP_285967443.1">
    <property type="nucleotide sequence ID" value="NZ_CP127294.1"/>
</dbReference>
<dbReference type="Proteomes" id="UP001236014">
    <property type="component" value="Chromosome"/>
</dbReference>
<dbReference type="Gene3D" id="3.50.50.60">
    <property type="entry name" value="FAD/NAD(P)-binding domain"/>
    <property type="match status" value="2"/>
</dbReference>
<dbReference type="PANTHER" id="PTHR43557">
    <property type="entry name" value="APOPTOSIS-INDUCING FACTOR 1"/>
    <property type="match status" value="1"/>
</dbReference>
<dbReference type="Pfam" id="PF07992">
    <property type="entry name" value="Pyr_redox_2"/>
    <property type="match status" value="1"/>
</dbReference>
<dbReference type="InterPro" id="IPR016156">
    <property type="entry name" value="FAD/NAD-linked_Rdtase_dimer_sf"/>
</dbReference>
<name>A0A9Y2ICR4_9PSEU</name>
<dbReference type="InterPro" id="IPR023753">
    <property type="entry name" value="FAD/NAD-binding_dom"/>
</dbReference>
<evidence type="ECO:0000313" key="7">
    <source>
        <dbReference type="EMBL" id="WIX76695.1"/>
    </source>
</evidence>
<dbReference type="Gene3D" id="3.30.390.30">
    <property type="match status" value="1"/>
</dbReference>
<accession>A0A9Y2ICR4</accession>
<evidence type="ECO:0000256" key="2">
    <source>
        <dbReference type="ARBA" id="ARBA00022630"/>
    </source>
</evidence>
<comment type="cofactor">
    <cofactor evidence="1">
        <name>FAD</name>
        <dbReference type="ChEBI" id="CHEBI:57692"/>
    </cofactor>
</comment>
<dbReference type="InterPro" id="IPR050446">
    <property type="entry name" value="FAD-oxidoreductase/Apoptosis"/>
</dbReference>
<dbReference type="SUPFAM" id="SSF55424">
    <property type="entry name" value="FAD/NAD-linked reductases, dimerisation (C-terminal) domain"/>
    <property type="match status" value="1"/>
</dbReference>
<evidence type="ECO:0000256" key="1">
    <source>
        <dbReference type="ARBA" id="ARBA00001974"/>
    </source>
</evidence>